<evidence type="ECO:0000256" key="5">
    <source>
        <dbReference type="ARBA" id="ARBA00022763"/>
    </source>
</evidence>
<dbReference type="InterPro" id="IPR036895">
    <property type="entry name" value="Uracil-DNA_glycosylase-like_sf"/>
</dbReference>
<dbReference type="InterPro" id="IPR023875">
    <property type="entry name" value="DNA_repair_put"/>
</dbReference>
<organism evidence="12 13">
    <name type="scientific">Caulobacter zeae</name>
    <dbReference type="NCBI Taxonomy" id="2055137"/>
    <lineage>
        <taxon>Bacteria</taxon>
        <taxon>Pseudomonadati</taxon>
        <taxon>Pseudomonadota</taxon>
        <taxon>Alphaproteobacteria</taxon>
        <taxon>Caulobacterales</taxon>
        <taxon>Caulobacteraceae</taxon>
        <taxon>Caulobacter</taxon>
    </lineage>
</organism>
<dbReference type="AlphaFoldDB" id="A0A2N5DLE9"/>
<accession>A0A2N5DLE9</accession>
<protein>
    <recommendedName>
        <fullName evidence="2">Type-4 uracil-DNA glycosylase</fullName>
    </recommendedName>
</protein>
<dbReference type="GO" id="GO:0006281">
    <property type="term" value="P:DNA repair"/>
    <property type="evidence" value="ECO:0007669"/>
    <property type="project" value="UniProtKB-KW"/>
</dbReference>
<feature type="region of interest" description="Disordered" evidence="10">
    <location>
        <begin position="38"/>
        <end position="75"/>
    </location>
</feature>
<dbReference type="GO" id="GO:0097506">
    <property type="term" value="F:deaminated base DNA N-glycosylase activity"/>
    <property type="evidence" value="ECO:0007669"/>
    <property type="project" value="UniProtKB-ARBA"/>
</dbReference>
<evidence type="ECO:0000313" key="12">
    <source>
        <dbReference type="EMBL" id="PLR26892.1"/>
    </source>
</evidence>
<dbReference type="NCBIfam" id="TIGR00758">
    <property type="entry name" value="UDG_fam4"/>
    <property type="match status" value="1"/>
</dbReference>
<name>A0A2N5DLE9_9CAUL</name>
<gene>
    <name evidence="12" type="ORF">SGCZBJ_09030</name>
</gene>
<evidence type="ECO:0000256" key="8">
    <source>
        <dbReference type="ARBA" id="ARBA00023014"/>
    </source>
</evidence>
<keyword evidence="4" id="KW-0479">Metal-binding</keyword>
<dbReference type="SMART" id="SM00986">
    <property type="entry name" value="UDG"/>
    <property type="match status" value="1"/>
</dbReference>
<dbReference type="RefSeq" id="WP_101717668.1">
    <property type="nucleotide sequence ID" value="NZ_PJRS01000017.1"/>
</dbReference>
<dbReference type="InterPro" id="IPR025404">
    <property type="entry name" value="DUF4130"/>
</dbReference>
<dbReference type="Proteomes" id="UP000234479">
    <property type="component" value="Unassembled WGS sequence"/>
</dbReference>
<evidence type="ECO:0000313" key="13">
    <source>
        <dbReference type="Proteomes" id="UP000234479"/>
    </source>
</evidence>
<feature type="domain" description="Uracil-DNA glycosylase-like" evidence="11">
    <location>
        <begin position="329"/>
        <end position="493"/>
    </location>
</feature>
<evidence type="ECO:0000256" key="10">
    <source>
        <dbReference type="SAM" id="MobiDB-lite"/>
    </source>
</evidence>
<dbReference type="PANTHER" id="PTHR33693">
    <property type="entry name" value="TYPE-5 URACIL-DNA GLYCOSYLASE"/>
    <property type="match status" value="1"/>
</dbReference>
<dbReference type="SUPFAM" id="SSF52141">
    <property type="entry name" value="Uracil-DNA glycosylase-like"/>
    <property type="match status" value="1"/>
</dbReference>
<dbReference type="GO" id="GO:0046872">
    <property type="term" value="F:metal ion binding"/>
    <property type="evidence" value="ECO:0007669"/>
    <property type="project" value="UniProtKB-KW"/>
</dbReference>
<dbReference type="PANTHER" id="PTHR33693:SF9">
    <property type="entry name" value="TYPE-4 URACIL-DNA GLYCOSYLASE"/>
    <property type="match status" value="1"/>
</dbReference>
<dbReference type="NCBIfam" id="TIGR03915">
    <property type="entry name" value="SAM_7_link_chp"/>
    <property type="match status" value="1"/>
</dbReference>
<evidence type="ECO:0000256" key="7">
    <source>
        <dbReference type="ARBA" id="ARBA00023004"/>
    </source>
</evidence>
<keyword evidence="3" id="KW-0004">4Fe-4S</keyword>
<keyword evidence="7" id="KW-0408">Iron</keyword>
<comment type="similarity">
    <text evidence="1">Belongs to the uracil-DNA glycosylase (UDG) superfamily. Type 4 (UDGa) family.</text>
</comment>
<sequence length="503" mass="55637">MRVVRLSSEIDFDGWRLAARRLRAEGAAPETVAWTTERDLFSPPPCGEGSGGGGVGAEMADSEPAPPPQPLPARGRDFTVPPAFVELARSVVLHRSGERFALLYRLLWRLEREPRLIDNPADPDVARARDMQKAVARAIHKMHAFVRFRLVETEPETYAAWFEPAHRVTEAAAPFFARRFTNMTWTILTPDACVAWDGASLRVSDGADPADAPSEDAQEELWRTYYASIFNPARLNERMMRQEMPKRYWRNLPEARLIPQLVETAQARAAAMVAAAPSPPPDRVLKAALRHARDGSYNGDLPTSLDEVAAAVQLCRRCDLWRNCTQAVPGQGAAHAPLMFVGEQPGDQEDLAGLPFVGPAGQVFDAALQEAGAPRDRAFVTNAVKHFKHEPRGKRRIHKTPDRGEVQACRWWLDAERRLVRPQVIVALGATAALAVTGKATAVGDNRGRPLQLPNQGNGQAQLIVTYHPSFLLRLPDADARERARAEFVDDLRLAGELARLID</sequence>
<dbReference type="CDD" id="cd10030">
    <property type="entry name" value="UDG-F4_TTUDGA_SPO1dp_like"/>
    <property type="match status" value="1"/>
</dbReference>
<reference evidence="12 13" key="1">
    <citation type="submission" date="2017-12" db="EMBL/GenBank/DDBJ databases">
        <title>The genome sequence of Caulobacter sp. 410.</title>
        <authorList>
            <person name="Gao J."/>
            <person name="Mao X."/>
            <person name="Sun J."/>
        </authorList>
    </citation>
    <scope>NUCLEOTIDE SEQUENCE [LARGE SCALE GENOMIC DNA]</scope>
    <source>
        <strain evidence="12 13">410</strain>
    </source>
</reference>
<dbReference type="InterPro" id="IPR005273">
    <property type="entry name" value="Ura-DNA_glyco_family4"/>
</dbReference>
<keyword evidence="9" id="KW-0234">DNA repair</keyword>
<dbReference type="GO" id="GO:0051539">
    <property type="term" value="F:4 iron, 4 sulfur cluster binding"/>
    <property type="evidence" value="ECO:0007669"/>
    <property type="project" value="UniProtKB-KW"/>
</dbReference>
<evidence type="ECO:0000256" key="9">
    <source>
        <dbReference type="ARBA" id="ARBA00023204"/>
    </source>
</evidence>
<dbReference type="Gene3D" id="3.40.470.10">
    <property type="entry name" value="Uracil-DNA glycosylase-like domain"/>
    <property type="match status" value="1"/>
</dbReference>
<evidence type="ECO:0000259" key="11">
    <source>
        <dbReference type="SMART" id="SM00986"/>
    </source>
</evidence>
<dbReference type="NCBIfam" id="TIGR03914">
    <property type="entry name" value="UDG_fam_dom"/>
    <property type="match status" value="1"/>
</dbReference>
<dbReference type="InterPro" id="IPR051536">
    <property type="entry name" value="UDG_Type-4/5"/>
</dbReference>
<keyword evidence="8" id="KW-0411">Iron-sulfur</keyword>
<dbReference type="InterPro" id="IPR005122">
    <property type="entry name" value="Uracil-DNA_glycosylase-like"/>
</dbReference>
<evidence type="ECO:0000256" key="3">
    <source>
        <dbReference type="ARBA" id="ARBA00022485"/>
    </source>
</evidence>
<comment type="caution">
    <text evidence="12">The sequence shown here is derived from an EMBL/GenBank/DDBJ whole genome shotgun (WGS) entry which is preliminary data.</text>
</comment>
<dbReference type="Pfam" id="PF03167">
    <property type="entry name" value="UDG"/>
    <property type="match status" value="1"/>
</dbReference>
<proteinExistence type="inferred from homology"/>
<dbReference type="SMART" id="SM00987">
    <property type="entry name" value="UreE_C"/>
    <property type="match status" value="1"/>
</dbReference>
<keyword evidence="5" id="KW-0227">DNA damage</keyword>
<evidence type="ECO:0000256" key="1">
    <source>
        <dbReference type="ARBA" id="ARBA00006521"/>
    </source>
</evidence>
<keyword evidence="13" id="KW-1185">Reference proteome</keyword>
<evidence type="ECO:0000256" key="4">
    <source>
        <dbReference type="ARBA" id="ARBA00022723"/>
    </source>
</evidence>
<dbReference type="Pfam" id="PF13566">
    <property type="entry name" value="DUF4130"/>
    <property type="match status" value="1"/>
</dbReference>
<dbReference type="EMBL" id="PJRS01000017">
    <property type="protein sequence ID" value="PLR26892.1"/>
    <property type="molecule type" value="Genomic_DNA"/>
</dbReference>
<evidence type="ECO:0000256" key="6">
    <source>
        <dbReference type="ARBA" id="ARBA00022801"/>
    </source>
</evidence>
<evidence type="ECO:0000256" key="2">
    <source>
        <dbReference type="ARBA" id="ARBA00019403"/>
    </source>
</evidence>
<dbReference type="OrthoDB" id="5290748at2"/>
<keyword evidence="6" id="KW-0378">Hydrolase</keyword>